<dbReference type="EMBL" id="JBANQN010000003">
    <property type="protein sequence ID" value="KAK6794176.1"/>
    <property type="molecule type" value="Genomic_DNA"/>
</dbReference>
<evidence type="ECO:0000313" key="2">
    <source>
        <dbReference type="Proteomes" id="UP001371456"/>
    </source>
</evidence>
<accession>A0AAN8TZ60</accession>
<gene>
    <name evidence="1" type="ORF">RDI58_007629</name>
</gene>
<keyword evidence="2" id="KW-1185">Reference proteome</keyword>
<proteinExistence type="predicted"/>
<comment type="caution">
    <text evidence="1">The sequence shown here is derived from an EMBL/GenBank/DDBJ whole genome shotgun (WGS) entry which is preliminary data.</text>
</comment>
<name>A0AAN8TZ60_SOLBU</name>
<sequence length="45" mass="5476">MDQQSHMRTVPIPQCMLDEEKELRVQLNKWSMIEEAIYKKKSRVQ</sequence>
<organism evidence="1 2">
    <name type="scientific">Solanum bulbocastanum</name>
    <name type="common">Wild potato</name>
    <dbReference type="NCBI Taxonomy" id="147425"/>
    <lineage>
        <taxon>Eukaryota</taxon>
        <taxon>Viridiplantae</taxon>
        <taxon>Streptophyta</taxon>
        <taxon>Embryophyta</taxon>
        <taxon>Tracheophyta</taxon>
        <taxon>Spermatophyta</taxon>
        <taxon>Magnoliopsida</taxon>
        <taxon>eudicotyledons</taxon>
        <taxon>Gunneridae</taxon>
        <taxon>Pentapetalae</taxon>
        <taxon>asterids</taxon>
        <taxon>lamiids</taxon>
        <taxon>Solanales</taxon>
        <taxon>Solanaceae</taxon>
        <taxon>Solanoideae</taxon>
        <taxon>Solaneae</taxon>
        <taxon>Solanum</taxon>
    </lineage>
</organism>
<reference evidence="1 2" key="1">
    <citation type="submission" date="2024-02" db="EMBL/GenBank/DDBJ databases">
        <title>de novo genome assembly of Solanum bulbocastanum strain 11H21.</title>
        <authorList>
            <person name="Hosaka A.J."/>
        </authorList>
    </citation>
    <scope>NUCLEOTIDE SEQUENCE [LARGE SCALE GENOMIC DNA]</scope>
    <source>
        <tissue evidence="1">Young leaves</tissue>
    </source>
</reference>
<evidence type="ECO:0000313" key="1">
    <source>
        <dbReference type="EMBL" id="KAK6794176.1"/>
    </source>
</evidence>
<protein>
    <submittedName>
        <fullName evidence="1">Uncharacterized protein</fullName>
    </submittedName>
</protein>
<dbReference type="AlphaFoldDB" id="A0AAN8TZ60"/>
<dbReference type="Proteomes" id="UP001371456">
    <property type="component" value="Unassembled WGS sequence"/>
</dbReference>